<dbReference type="InterPro" id="IPR051461">
    <property type="entry name" value="UPF0750_membrane"/>
</dbReference>
<comment type="subcellular location">
    <subcellularLocation>
        <location evidence="1">Cell membrane</location>
        <topology evidence="1">Multi-pass membrane protein</topology>
    </subcellularLocation>
</comment>
<evidence type="ECO:0000256" key="4">
    <source>
        <dbReference type="ARBA" id="ARBA00022989"/>
    </source>
</evidence>
<keyword evidence="2" id="KW-1003">Cell membrane</keyword>
<evidence type="ECO:0000256" key="2">
    <source>
        <dbReference type="ARBA" id="ARBA00022475"/>
    </source>
</evidence>
<feature type="transmembrane region" description="Helical" evidence="6">
    <location>
        <begin position="80"/>
        <end position="98"/>
    </location>
</feature>
<dbReference type="Pfam" id="PF02588">
    <property type="entry name" value="YitT_membrane"/>
    <property type="match status" value="1"/>
</dbReference>
<reference evidence="8 9" key="1">
    <citation type="submission" date="2019-06" db="EMBL/GenBank/DDBJ databases">
        <title>Sorghum-associated microbial communities from plants grown in Nebraska, USA.</title>
        <authorList>
            <person name="Schachtman D."/>
        </authorList>
    </citation>
    <scope>NUCLEOTIDE SEQUENCE [LARGE SCALE GENOMIC DNA]</scope>
    <source>
        <strain evidence="8 9">2482</strain>
    </source>
</reference>
<feature type="transmembrane region" description="Helical" evidence="6">
    <location>
        <begin position="152"/>
        <end position="171"/>
    </location>
</feature>
<feature type="domain" description="DUF2179" evidence="7">
    <location>
        <begin position="223"/>
        <end position="277"/>
    </location>
</feature>
<sequence length="291" mass="31492">MGKLSAMRKTIQDCLYILLGSLIFSIGINYFTIPNLLSEGGIIGLTIIFHYLFHWSPGIVNFVLNTVLVLVGMKFLEKRAIIYTLFSIFSCSLFLFITEETGKQLTNDTLLAAIFAGLLVGGGLGIIFRAGGTSGGTTILARLANQFLGWSMGKGILAIDLIVVAGSVFIIGLGKAMYTLIAVYLGAKAIDFIVEGLEEKVAVLIISNSSELVLDAITNKLSRGITVLEGRGGYTGNNKDVLYIVINRQEIVQLKNLIYAVDEHAYVTVHLVQEMIGKGYKVGKTKMAKGI</sequence>
<evidence type="ECO:0000256" key="5">
    <source>
        <dbReference type="ARBA" id="ARBA00023136"/>
    </source>
</evidence>
<name>A0A561D7P1_9BACI</name>
<dbReference type="PANTHER" id="PTHR33545:SF4">
    <property type="entry name" value="UPF0750 MEMBRANE PROTEIN YXKD"/>
    <property type="match status" value="1"/>
</dbReference>
<dbReference type="Gene3D" id="3.30.70.120">
    <property type="match status" value="1"/>
</dbReference>
<dbReference type="AlphaFoldDB" id="A0A561D7P1"/>
<evidence type="ECO:0000313" key="8">
    <source>
        <dbReference type="EMBL" id="TWD99459.1"/>
    </source>
</evidence>
<accession>A0A561D7P1</accession>
<keyword evidence="9" id="KW-1185">Reference proteome</keyword>
<organism evidence="8 9">
    <name type="scientific">Neobacillus bataviensis</name>
    <dbReference type="NCBI Taxonomy" id="220685"/>
    <lineage>
        <taxon>Bacteria</taxon>
        <taxon>Bacillati</taxon>
        <taxon>Bacillota</taxon>
        <taxon>Bacilli</taxon>
        <taxon>Bacillales</taxon>
        <taxon>Bacillaceae</taxon>
        <taxon>Neobacillus</taxon>
    </lineage>
</organism>
<dbReference type="PIRSF" id="PIRSF006483">
    <property type="entry name" value="Membrane_protein_YitT"/>
    <property type="match status" value="1"/>
</dbReference>
<dbReference type="InterPro" id="IPR015867">
    <property type="entry name" value="N-reg_PII/ATP_PRibTrfase_C"/>
</dbReference>
<comment type="caution">
    <text evidence="8">The sequence shown here is derived from an EMBL/GenBank/DDBJ whole genome shotgun (WGS) entry which is preliminary data.</text>
</comment>
<proteinExistence type="predicted"/>
<protein>
    <submittedName>
        <fullName evidence="8">Uncharacterized membrane-anchored protein YitT (DUF2179 family)</fullName>
    </submittedName>
</protein>
<keyword evidence="4 6" id="KW-1133">Transmembrane helix</keyword>
<evidence type="ECO:0000256" key="1">
    <source>
        <dbReference type="ARBA" id="ARBA00004651"/>
    </source>
</evidence>
<keyword evidence="5 6" id="KW-0472">Membrane</keyword>
<dbReference type="PANTHER" id="PTHR33545">
    <property type="entry name" value="UPF0750 MEMBRANE PROTEIN YITT-RELATED"/>
    <property type="match status" value="1"/>
</dbReference>
<dbReference type="CDD" id="cd16380">
    <property type="entry name" value="YitT_C"/>
    <property type="match status" value="1"/>
</dbReference>
<dbReference type="Pfam" id="PF10035">
    <property type="entry name" value="DUF2179"/>
    <property type="match status" value="1"/>
</dbReference>
<dbReference type="GO" id="GO:0005886">
    <property type="term" value="C:plasma membrane"/>
    <property type="evidence" value="ECO:0007669"/>
    <property type="project" value="UniProtKB-SubCell"/>
</dbReference>
<feature type="transmembrane region" description="Helical" evidence="6">
    <location>
        <begin position="14"/>
        <end position="33"/>
    </location>
</feature>
<evidence type="ECO:0000313" key="9">
    <source>
        <dbReference type="Proteomes" id="UP000319671"/>
    </source>
</evidence>
<dbReference type="EMBL" id="VIVN01000007">
    <property type="protein sequence ID" value="TWD99459.1"/>
    <property type="molecule type" value="Genomic_DNA"/>
</dbReference>
<dbReference type="InterPro" id="IPR019264">
    <property type="entry name" value="DUF2179"/>
</dbReference>
<dbReference type="Proteomes" id="UP000319671">
    <property type="component" value="Unassembled WGS sequence"/>
</dbReference>
<evidence type="ECO:0000259" key="7">
    <source>
        <dbReference type="Pfam" id="PF10035"/>
    </source>
</evidence>
<evidence type="ECO:0000256" key="3">
    <source>
        <dbReference type="ARBA" id="ARBA00022692"/>
    </source>
</evidence>
<dbReference type="InterPro" id="IPR003740">
    <property type="entry name" value="YitT"/>
</dbReference>
<evidence type="ECO:0000256" key="6">
    <source>
        <dbReference type="SAM" id="Phobius"/>
    </source>
</evidence>
<feature type="transmembrane region" description="Helical" evidence="6">
    <location>
        <begin position="110"/>
        <end position="131"/>
    </location>
</feature>
<gene>
    <name evidence="8" type="ORF">FB550_10794</name>
</gene>
<keyword evidence="3 6" id="KW-0812">Transmembrane</keyword>
<feature type="transmembrane region" description="Helical" evidence="6">
    <location>
        <begin position="53"/>
        <end position="73"/>
    </location>
</feature>